<dbReference type="InterPro" id="IPR024006">
    <property type="entry name" value="Alt_signal_exp_actinobact"/>
</dbReference>
<comment type="caution">
    <text evidence="1">The sequence shown here is derived from an EMBL/GenBank/DDBJ whole genome shotgun (WGS) entry which is preliminary data.</text>
</comment>
<dbReference type="EMBL" id="BAABBX010000015">
    <property type="protein sequence ID" value="GAA4192005.1"/>
    <property type="molecule type" value="Genomic_DNA"/>
</dbReference>
<organism evidence="1 2">
    <name type="scientific">Gryllotalpicola kribbensis</name>
    <dbReference type="NCBI Taxonomy" id="993084"/>
    <lineage>
        <taxon>Bacteria</taxon>
        <taxon>Bacillati</taxon>
        <taxon>Actinomycetota</taxon>
        <taxon>Actinomycetes</taxon>
        <taxon>Micrococcales</taxon>
        <taxon>Microbacteriaceae</taxon>
        <taxon>Gryllotalpicola</taxon>
    </lineage>
</organism>
<name>A0ABP8AWC8_9MICO</name>
<dbReference type="NCBIfam" id="TIGR04089">
    <property type="entry name" value="exp_by_SipW_III"/>
    <property type="match status" value="1"/>
</dbReference>
<dbReference type="InterPro" id="IPR023833">
    <property type="entry name" value="Signal_pept_SipW-depend-type"/>
</dbReference>
<accession>A0ABP8AWC8</accession>
<gene>
    <name evidence="1" type="ORF">GCM10022288_23670</name>
</gene>
<keyword evidence="2" id="KW-1185">Reference proteome</keyword>
<dbReference type="Proteomes" id="UP001500213">
    <property type="component" value="Unassembled WGS sequence"/>
</dbReference>
<reference evidence="2" key="1">
    <citation type="journal article" date="2019" name="Int. J. Syst. Evol. Microbiol.">
        <title>The Global Catalogue of Microorganisms (GCM) 10K type strain sequencing project: providing services to taxonomists for standard genome sequencing and annotation.</title>
        <authorList>
            <consortium name="The Broad Institute Genomics Platform"/>
            <consortium name="The Broad Institute Genome Sequencing Center for Infectious Disease"/>
            <person name="Wu L."/>
            <person name="Ma J."/>
        </authorList>
    </citation>
    <scope>NUCLEOTIDE SEQUENCE [LARGE SCALE GENOMIC DNA]</scope>
    <source>
        <strain evidence="2">JCM 17593</strain>
    </source>
</reference>
<protein>
    <recommendedName>
        <fullName evidence="3">Alternate-type signal peptide domain-containing protein</fullName>
    </recommendedName>
</protein>
<proteinExistence type="predicted"/>
<sequence length="216" mass="23550">MNRLFKGAIASAAGVALLLGGAGTFALWQDTAALRNDAAINAGRLEFDLSEYGGHLPYADWEINGHPVVDLPDSEEGTADEIEAVRFVPGDVVTMTWDRVPVIVDGDYLVAKFGVSLENLDFNDMTDAEREAAEAFFADLVHEVQISRDGVNWVSDTNTFELTRGTEVFHVRAQVTFDDDAMDKVAYGARIPLQDIGLSIEQVPHEDHAGYVPPTP</sequence>
<dbReference type="NCBIfam" id="TIGR04088">
    <property type="entry name" value="cognate_SipW"/>
    <property type="match status" value="1"/>
</dbReference>
<evidence type="ECO:0000313" key="1">
    <source>
        <dbReference type="EMBL" id="GAA4192005.1"/>
    </source>
</evidence>
<evidence type="ECO:0000313" key="2">
    <source>
        <dbReference type="Proteomes" id="UP001500213"/>
    </source>
</evidence>
<evidence type="ECO:0008006" key="3">
    <source>
        <dbReference type="Google" id="ProtNLM"/>
    </source>
</evidence>